<gene>
    <name evidence="6" type="primary">NDAI0D03910</name>
    <name evidence="6" type="ordered locus">NDAI_0D03910</name>
</gene>
<evidence type="ECO:0000256" key="3">
    <source>
        <dbReference type="ARBA" id="ARBA00022989"/>
    </source>
</evidence>
<evidence type="ECO:0000256" key="5">
    <source>
        <dbReference type="SAM" id="Phobius"/>
    </source>
</evidence>
<dbReference type="GO" id="GO:0061024">
    <property type="term" value="P:membrane organization"/>
    <property type="evidence" value="ECO:0007669"/>
    <property type="project" value="TreeGrafter"/>
</dbReference>
<dbReference type="OMA" id="WLRLNFS"/>
<protein>
    <submittedName>
        <fullName evidence="6">Uncharacterized protein</fullName>
    </submittedName>
</protein>
<evidence type="ECO:0000256" key="2">
    <source>
        <dbReference type="ARBA" id="ARBA00022692"/>
    </source>
</evidence>
<name>G0WA94_NAUDC</name>
<feature type="transmembrane region" description="Helical" evidence="5">
    <location>
        <begin position="128"/>
        <end position="155"/>
    </location>
</feature>
<feature type="transmembrane region" description="Helical" evidence="5">
    <location>
        <begin position="24"/>
        <end position="52"/>
    </location>
</feature>
<sequence length="276" mass="32551">MAGTIKIIRKKDPKKADPLARQKLIWTVGHTMTLVFGALFTLTYFFHVLLFFKYRSWKWLFLRVKKNYSIIKGTRWYHTILRWSPQLLYRLSLIGVFTSGSVTMFQNWNGLNPTWYDLLSSSNFQAMLMALLWFLGGGKSFYKLLPFMILSYMHLLDKDNEFNTESKKKEDQLTMANVHLLHLVSYSEIFIVIALVLDTLLMKNGSSGIMLVIYLGIYWLRLNFSPYAQITLLRILSKFDKKIPPKHKNNWDTIKRFIYAKMKAHERRLQEVGRTA</sequence>
<evidence type="ECO:0000313" key="7">
    <source>
        <dbReference type="Proteomes" id="UP000000689"/>
    </source>
</evidence>
<dbReference type="PANTHER" id="PTHR12703">
    <property type="entry name" value="TRANSMEMBRANE PROTEIN 33"/>
    <property type="match status" value="1"/>
</dbReference>
<keyword evidence="2 5" id="KW-0812">Transmembrane</keyword>
<dbReference type="GO" id="GO:0005783">
    <property type="term" value="C:endoplasmic reticulum"/>
    <property type="evidence" value="ECO:0007669"/>
    <property type="project" value="TreeGrafter"/>
</dbReference>
<keyword evidence="3 5" id="KW-1133">Transmembrane helix</keyword>
<dbReference type="GO" id="GO:0016020">
    <property type="term" value="C:membrane"/>
    <property type="evidence" value="ECO:0007669"/>
    <property type="project" value="UniProtKB-SubCell"/>
</dbReference>
<dbReference type="HOGENOM" id="CLU_074989_0_0_1"/>
<accession>G0WA94</accession>
<comment type="subcellular location">
    <subcellularLocation>
        <location evidence="1">Membrane</location>
        <topology evidence="1">Multi-pass membrane protein</topology>
    </subcellularLocation>
</comment>
<reference evidence="6 7" key="1">
    <citation type="journal article" date="2011" name="Proc. Natl. Acad. Sci. U.S.A.">
        <title>Evolutionary erosion of yeast sex chromosomes by mating-type switching accidents.</title>
        <authorList>
            <person name="Gordon J.L."/>
            <person name="Armisen D."/>
            <person name="Proux-Wera E."/>
            <person name="Oheigeartaigh S.S."/>
            <person name="Byrne K.P."/>
            <person name="Wolfe K.H."/>
        </authorList>
    </citation>
    <scope>NUCLEOTIDE SEQUENCE [LARGE SCALE GENOMIC DNA]</scope>
    <source>
        <strain evidence="7">ATCC 10597 / BCRC 20456 / CBS 421 / NBRC 0211 / NRRL Y-12639</strain>
    </source>
</reference>
<proteinExistence type="predicted"/>
<dbReference type="GeneID" id="11495005"/>
<dbReference type="GO" id="GO:0071786">
    <property type="term" value="P:endoplasmic reticulum tubular network organization"/>
    <property type="evidence" value="ECO:0007669"/>
    <property type="project" value="TreeGrafter"/>
</dbReference>
<dbReference type="eggNOG" id="ENOG502QRJ1">
    <property type="taxonomic scope" value="Eukaryota"/>
</dbReference>
<feature type="transmembrane region" description="Helical" evidence="5">
    <location>
        <begin position="176"/>
        <end position="197"/>
    </location>
</feature>
<dbReference type="PANTHER" id="PTHR12703:SF3">
    <property type="entry name" value="ABR032WP"/>
    <property type="match status" value="1"/>
</dbReference>
<dbReference type="EMBL" id="HE580270">
    <property type="protein sequence ID" value="CCD24705.1"/>
    <property type="molecule type" value="Genomic_DNA"/>
</dbReference>
<dbReference type="OrthoDB" id="5581259at2759"/>
<dbReference type="KEGG" id="ndi:NDAI_0D03910"/>
<feature type="transmembrane region" description="Helical" evidence="5">
    <location>
        <begin position="209"/>
        <end position="236"/>
    </location>
</feature>
<evidence type="ECO:0000313" key="6">
    <source>
        <dbReference type="EMBL" id="CCD24705.1"/>
    </source>
</evidence>
<dbReference type="InterPro" id="IPR051645">
    <property type="entry name" value="PER33/POM33_regulator"/>
</dbReference>
<keyword evidence="4 5" id="KW-0472">Membrane</keyword>
<keyword evidence="7" id="KW-1185">Reference proteome</keyword>
<dbReference type="RefSeq" id="XP_003669948.1">
    <property type="nucleotide sequence ID" value="XM_003669900.1"/>
</dbReference>
<evidence type="ECO:0000256" key="1">
    <source>
        <dbReference type="ARBA" id="ARBA00004141"/>
    </source>
</evidence>
<dbReference type="AlphaFoldDB" id="G0WA94"/>
<organism evidence="6 7">
    <name type="scientific">Naumovozyma dairenensis (strain ATCC 10597 / BCRC 20456 / CBS 421 / NBRC 0211 / NRRL Y-12639)</name>
    <name type="common">Saccharomyces dairenensis</name>
    <dbReference type="NCBI Taxonomy" id="1071378"/>
    <lineage>
        <taxon>Eukaryota</taxon>
        <taxon>Fungi</taxon>
        <taxon>Dikarya</taxon>
        <taxon>Ascomycota</taxon>
        <taxon>Saccharomycotina</taxon>
        <taxon>Saccharomycetes</taxon>
        <taxon>Saccharomycetales</taxon>
        <taxon>Saccharomycetaceae</taxon>
        <taxon>Naumovozyma</taxon>
    </lineage>
</organism>
<evidence type="ECO:0000256" key="4">
    <source>
        <dbReference type="ARBA" id="ARBA00023136"/>
    </source>
</evidence>
<dbReference type="Proteomes" id="UP000000689">
    <property type="component" value="Chromosome 4"/>
</dbReference>